<reference evidence="13" key="1">
    <citation type="submission" date="2021-06" db="EMBL/GenBank/DDBJ databases">
        <authorList>
            <person name="Hodson N. C."/>
            <person name="Mongue J. A."/>
            <person name="Jaron S. K."/>
        </authorList>
    </citation>
    <scope>NUCLEOTIDE SEQUENCE</scope>
</reference>
<keyword evidence="4" id="KW-0276">Fatty acid metabolism</keyword>
<evidence type="ECO:0000256" key="1">
    <source>
        <dbReference type="ARBA" id="ARBA00004141"/>
    </source>
</evidence>
<evidence type="ECO:0000313" key="13">
    <source>
        <dbReference type="EMBL" id="CAG7833555.1"/>
    </source>
</evidence>
<comment type="caution">
    <text evidence="13">The sequence shown here is derived from an EMBL/GenBank/DDBJ whole genome shotgun (WGS) entry which is preliminary data.</text>
</comment>
<dbReference type="GO" id="GO:0016020">
    <property type="term" value="C:membrane"/>
    <property type="evidence" value="ECO:0007669"/>
    <property type="project" value="UniProtKB-SubCell"/>
</dbReference>
<dbReference type="PANTHER" id="PTHR22589:SF31">
    <property type="entry name" value="CARNITINE O-PALMITOYLTRANSFERASE"/>
    <property type="match status" value="1"/>
</dbReference>
<dbReference type="PROSITE" id="PS00439">
    <property type="entry name" value="ACYLTRANSF_C_1"/>
    <property type="match status" value="1"/>
</dbReference>
<evidence type="ECO:0000256" key="2">
    <source>
        <dbReference type="ARBA" id="ARBA00022679"/>
    </source>
</evidence>
<dbReference type="AlphaFoldDB" id="A0A8J2M7W8"/>
<evidence type="ECO:0000256" key="8">
    <source>
        <dbReference type="ARBA" id="ARBA00023315"/>
    </source>
</evidence>
<dbReference type="EMBL" id="CAJVCH010569926">
    <property type="protein sequence ID" value="CAG7833555.1"/>
    <property type="molecule type" value="Genomic_DNA"/>
</dbReference>
<dbReference type="InterPro" id="IPR000542">
    <property type="entry name" value="Carn_acyl_trans"/>
</dbReference>
<proteinExistence type="inferred from homology"/>
<dbReference type="Pfam" id="PF00755">
    <property type="entry name" value="Carn_acyltransf"/>
    <property type="match status" value="1"/>
</dbReference>
<dbReference type="GO" id="GO:0004095">
    <property type="term" value="F:carnitine O-palmitoyltransferase activity"/>
    <property type="evidence" value="ECO:0007669"/>
    <property type="project" value="TreeGrafter"/>
</dbReference>
<feature type="transmembrane region" description="Helical" evidence="11">
    <location>
        <begin position="28"/>
        <end position="52"/>
    </location>
</feature>
<evidence type="ECO:0000256" key="6">
    <source>
        <dbReference type="ARBA" id="ARBA00023098"/>
    </source>
</evidence>
<sequence>MSRLPEFREPFPSQEPRLDRLKKIHRQLLIVGSYPGSLSSAMLTVATILALHLSDIDATVGLTDCFQKYLEISAFLSCVIASLFIWVLACYLKKFLVRSLLQYRGWIYEGKRPSGKTKLFLITLRALNGWFFPFTKKLYEFQGVLPLLPVPAIEESVKEYVTSMQPLLSPEKYVELERQGNEFLQKHGSQLQWNLMIKYWSSHNYVNDWWEEYAYLGGRKSLAINFNFYCLESNEEFFTRNVAAKAAMLVYGALKVRESIEKQTLQPLLIQGVIPLCSSQYERMFNTTRIPGEAMDTLMHLESSHHIIVYYKGKYFHVPVCHKNGQILSLPELQQQFLRVLEDESKPADGEEKLAALTTLDRTTWARNRRTFFSTGLNKISLDAIEKSAFVMPIDDEEYSAEDNTTETPYLNNFGRAGLYGNGYNRWFDKSFNFIVGKNGRAAFNVEHSWGDGTIISRMYQILDPKNMLQREDFDENGLINQVITGPVPQPSRLAWELSEECILTIESAAVLMKSRLINVDLQINHHRAFGKEFLKECKVSPDAFIQMALQLAYYRDQGDFVQTYEVAMTRLYKFGRTETVRSCTRESCDWVLAMQNPDASNQEKLHLFRLACEKHQQNYRRAISGKGFDRHLFALLIISKYLKIESDFLKYAASSPWFPLTTTQTPTRGKTMDSKPILTSGGGLGPSCSDGYGVSYVFGGENDIVFHISSYKDSPKNDSLRLWEKIVSALGDIRKVHLNEAMDDVVDADLSTKKIS</sequence>
<feature type="active site" description="Proton acceptor" evidence="9">
    <location>
        <position position="448"/>
    </location>
</feature>
<keyword evidence="5 11" id="KW-1133">Transmembrane helix</keyword>
<dbReference type="PROSITE" id="PS00440">
    <property type="entry name" value="ACYLTRANSF_C_2"/>
    <property type="match status" value="1"/>
</dbReference>
<evidence type="ECO:0000256" key="11">
    <source>
        <dbReference type="SAM" id="Phobius"/>
    </source>
</evidence>
<keyword evidence="3 11" id="KW-0812">Transmembrane</keyword>
<dbReference type="GO" id="GO:0006631">
    <property type="term" value="P:fatty acid metabolic process"/>
    <property type="evidence" value="ECO:0007669"/>
    <property type="project" value="UniProtKB-KW"/>
</dbReference>
<keyword evidence="14" id="KW-1185">Reference proteome</keyword>
<evidence type="ECO:0000259" key="12">
    <source>
        <dbReference type="Pfam" id="PF00755"/>
    </source>
</evidence>
<evidence type="ECO:0000256" key="9">
    <source>
        <dbReference type="PIRSR" id="PIRSR600542-1"/>
    </source>
</evidence>
<feature type="transmembrane region" description="Helical" evidence="11">
    <location>
        <begin position="72"/>
        <end position="92"/>
    </location>
</feature>
<evidence type="ECO:0000256" key="10">
    <source>
        <dbReference type="RuleBase" id="RU003801"/>
    </source>
</evidence>
<evidence type="ECO:0000256" key="5">
    <source>
        <dbReference type="ARBA" id="ARBA00022989"/>
    </source>
</evidence>
<dbReference type="GO" id="GO:0009437">
    <property type="term" value="P:carnitine metabolic process"/>
    <property type="evidence" value="ECO:0007669"/>
    <property type="project" value="TreeGrafter"/>
</dbReference>
<keyword evidence="2 10" id="KW-0808">Transferase</keyword>
<gene>
    <name evidence="13" type="ORF">AFUS01_LOCUS43166</name>
</gene>
<keyword evidence="6" id="KW-0443">Lipid metabolism</keyword>
<dbReference type="GO" id="GO:0005739">
    <property type="term" value="C:mitochondrion"/>
    <property type="evidence" value="ECO:0007669"/>
    <property type="project" value="TreeGrafter"/>
</dbReference>
<keyword evidence="7 11" id="KW-0472">Membrane</keyword>
<comment type="subcellular location">
    <subcellularLocation>
        <location evidence="1">Membrane</location>
        <topology evidence="1">Multi-pass membrane protein</topology>
    </subcellularLocation>
</comment>
<organism evidence="13 14">
    <name type="scientific">Allacma fusca</name>
    <dbReference type="NCBI Taxonomy" id="39272"/>
    <lineage>
        <taxon>Eukaryota</taxon>
        <taxon>Metazoa</taxon>
        <taxon>Ecdysozoa</taxon>
        <taxon>Arthropoda</taxon>
        <taxon>Hexapoda</taxon>
        <taxon>Collembola</taxon>
        <taxon>Symphypleona</taxon>
        <taxon>Sminthuridae</taxon>
        <taxon>Allacma</taxon>
    </lineage>
</organism>
<evidence type="ECO:0000256" key="3">
    <source>
        <dbReference type="ARBA" id="ARBA00022692"/>
    </source>
</evidence>
<evidence type="ECO:0000256" key="7">
    <source>
        <dbReference type="ARBA" id="ARBA00023136"/>
    </source>
</evidence>
<protein>
    <recommendedName>
        <fullName evidence="12">Choline/carnitine acyltransferase domain-containing protein</fullName>
    </recommendedName>
</protein>
<evidence type="ECO:0000313" key="14">
    <source>
        <dbReference type="Proteomes" id="UP000708208"/>
    </source>
</evidence>
<dbReference type="PANTHER" id="PTHR22589">
    <property type="entry name" value="CARNITINE O-ACYLTRANSFERASE"/>
    <property type="match status" value="1"/>
</dbReference>
<evidence type="ECO:0000256" key="4">
    <source>
        <dbReference type="ARBA" id="ARBA00022832"/>
    </source>
</evidence>
<keyword evidence="8 10" id="KW-0012">Acyltransferase</keyword>
<dbReference type="InterPro" id="IPR039551">
    <property type="entry name" value="Cho/carn_acyl_trans"/>
</dbReference>
<dbReference type="OrthoDB" id="240216at2759"/>
<name>A0A8J2M7W8_9HEXA</name>
<dbReference type="FunFam" id="3.30.559.10:FF:000002">
    <property type="entry name" value="carnitine O-palmitoyltransferase 1, liver isoform"/>
    <property type="match status" value="1"/>
</dbReference>
<comment type="similarity">
    <text evidence="10">Belongs to the carnitine/choline acetyltransferase family.</text>
</comment>
<dbReference type="Proteomes" id="UP000708208">
    <property type="component" value="Unassembled WGS sequence"/>
</dbReference>
<feature type="domain" description="Choline/carnitine acyltransferase" evidence="12">
    <location>
        <begin position="148"/>
        <end position="727"/>
    </location>
</feature>
<accession>A0A8J2M7W8</accession>